<dbReference type="EMBL" id="CAUYUJ010020285">
    <property type="protein sequence ID" value="CAK0897158.1"/>
    <property type="molecule type" value="Genomic_DNA"/>
</dbReference>
<feature type="non-terminal residue" evidence="1">
    <location>
        <position position="64"/>
    </location>
</feature>
<feature type="non-terminal residue" evidence="1">
    <location>
        <position position="1"/>
    </location>
</feature>
<name>A0ABN9XCL6_9DINO</name>
<accession>A0ABN9XCL6</accession>
<comment type="caution">
    <text evidence="1">The sequence shown here is derived from an EMBL/GenBank/DDBJ whole genome shotgun (WGS) entry which is preliminary data.</text>
</comment>
<protein>
    <submittedName>
        <fullName evidence="1">Uncharacterized protein</fullName>
    </submittedName>
</protein>
<sequence length="64" mass="6599">AWSGVMAMAGYALAFIDEGNAEGDYAPLFEQVAVAVGASADHASYSALYTQVHEAVQAADGKYA</sequence>
<evidence type="ECO:0000313" key="1">
    <source>
        <dbReference type="EMBL" id="CAK0897158.1"/>
    </source>
</evidence>
<proteinExistence type="predicted"/>
<reference evidence="1" key="1">
    <citation type="submission" date="2023-10" db="EMBL/GenBank/DDBJ databases">
        <authorList>
            <person name="Chen Y."/>
            <person name="Shah S."/>
            <person name="Dougan E. K."/>
            <person name="Thang M."/>
            <person name="Chan C."/>
        </authorList>
    </citation>
    <scope>NUCLEOTIDE SEQUENCE [LARGE SCALE GENOMIC DNA]</scope>
</reference>
<gene>
    <name evidence="1" type="ORF">PCOR1329_LOCUS75420</name>
</gene>
<organism evidence="1 2">
    <name type="scientific">Prorocentrum cordatum</name>
    <dbReference type="NCBI Taxonomy" id="2364126"/>
    <lineage>
        <taxon>Eukaryota</taxon>
        <taxon>Sar</taxon>
        <taxon>Alveolata</taxon>
        <taxon>Dinophyceae</taxon>
        <taxon>Prorocentrales</taxon>
        <taxon>Prorocentraceae</taxon>
        <taxon>Prorocentrum</taxon>
    </lineage>
</organism>
<evidence type="ECO:0000313" key="2">
    <source>
        <dbReference type="Proteomes" id="UP001189429"/>
    </source>
</evidence>
<keyword evidence="2" id="KW-1185">Reference proteome</keyword>
<dbReference type="Proteomes" id="UP001189429">
    <property type="component" value="Unassembled WGS sequence"/>
</dbReference>